<gene>
    <name evidence="1" type="ORF">K488DRAFT_43183</name>
</gene>
<organism evidence="1 2">
    <name type="scientific">Vararia minispora EC-137</name>
    <dbReference type="NCBI Taxonomy" id="1314806"/>
    <lineage>
        <taxon>Eukaryota</taxon>
        <taxon>Fungi</taxon>
        <taxon>Dikarya</taxon>
        <taxon>Basidiomycota</taxon>
        <taxon>Agaricomycotina</taxon>
        <taxon>Agaricomycetes</taxon>
        <taxon>Russulales</taxon>
        <taxon>Lachnocladiaceae</taxon>
        <taxon>Vararia</taxon>
    </lineage>
</organism>
<protein>
    <submittedName>
        <fullName evidence="1">Pyridoxamine 5'-phosphate oxidase-domain-containing protein</fullName>
    </submittedName>
</protein>
<feature type="non-terminal residue" evidence="1">
    <location>
        <position position="1"/>
    </location>
</feature>
<dbReference type="EMBL" id="MU273484">
    <property type="protein sequence ID" value="KAI0035471.1"/>
    <property type="molecule type" value="Genomic_DNA"/>
</dbReference>
<proteinExistence type="predicted"/>
<reference evidence="1" key="1">
    <citation type="submission" date="2021-02" db="EMBL/GenBank/DDBJ databases">
        <authorList>
            <consortium name="DOE Joint Genome Institute"/>
            <person name="Ahrendt S."/>
            <person name="Looney B.P."/>
            <person name="Miyauchi S."/>
            <person name="Morin E."/>
            <person name="Drula E."/>
            <person name="Courty P.E."/>
            <person name="Chicoki N."/>
            <person name="Fauchery L."/>
            <person name="Kohler A."/>
            <person name="Kuo A."/>
            <person name="Labutti K."/>
            <person name="Pangilinan J."/>
            <person name="Lipzen A."/>
            <person name="Riley R."/>
            <person name="Andreopoulos W."/>
            <person name="He G."/>
            <person name="Johnson J."/>
            <person name="Barry K.W."/>
            <person name="Grigoriev I.V."/>
            <person name="Nagy L."/>
            <person name="Hibbett D."/>
            <person name="Henrissat B."/>
            <person name="Matheny P.B."/>
            <person name="Labbe J."/>
            <person name="Martin F."/>
        </authorList>
    </citation>
    <scope>NUCLEOTIDE SEQUENCE</scope>
    <source>
        <strain evidence="1">EC-137</strain>
    </source>
</reference>
<comment type="caution">
    <text evidence="1">The sequence shown here is derived from an EMBL/GenBank/DDBJ whole genome shotgun (WGS) entry which is preliminary data.</text>
</comment>
<reference evidence="1" key="2">
    <citation type="journal article" date="2022" name="New Phytol.">
        <title>Evolutionary transition to the ectomycorrhizal habit in the genomes of a hyperdiverse lineage of mushroom-forming fungi.</title>
        <authorList>
            <person name="Looney B."/>
            <person name="Miyauchi S."/>
            <person name="Morin E."/>
            <person name="Drula E."/>
            <person name="Courty P.E."/>
            <person name="Kohler A."/>
            <person name="Kuo A."/>
            <person name="LaButti K."/>
            <person name="Pangilinan J."/>
            <person name="Lipzen A."/>
            <person name="Riley R."/>
            <person name="Andreopoulos W."/>
            <person name="He G."/>
            <person name="Johnson J."/>
            <person name="Nolan M."/>
            <person name="Tritt A."/>
            <person name="Barry K.W."/>
            <person name="Grigoriev I.V."/>
            <person name="Nagy L.G."/>
            <person name="Hibbett D."/>
            <person name="Henrissat B."/>
            <person name="Matheny P.B."/>
            <person name="Labbe J."/>
            <person name="Martin F.M."/>
        </authorList>
    </citation>
    <scope>NUCLEOTIDE SEQUENCE</scope>
    <source>
        <strain evidence="1">EC-137</strain>
    </source>
</reference>
<sequence length="189" mass="20501">AAFIARTVLARCAVGTMATIYPQDYSVDVLAGQPYAMQEYYATCFANGSLGLIFLPISRHSQNILRSPSHAASLSVWSEPPAASQPRVSLIGNVTILGQDDPSLDPLKECYLAQHPDARAWLPGDDEGAHKAYWARFDPHSIYFVGGFGDEHYIGYIPTDKYQSAVSPSSADSQAVLTSGEGRKELGYL</sequence>
<evidence type="ECO:0000313" key="1">
    <source>
        <dbReference type="EMBL" id="KAI0035471.1"/>
    </source>
</evidence>
<keyword evidence="2" id="KW-1185">Reference proteome</keyword>
<name>A0ACB8QUE1_9AGAM</name>
<accession>A0ACB8QUE1</accession>
<dbReference type="Proteomes" id="UP000814128">
    <property type="component" value="Unassembled WGS sequence"/>
</dbReference>
<evidence type="ECO:0000313" key="2">
    <source>
        <dbReference type="Proteomes" id="UP000814128"/>
    </source>
</evidence>